<feature type="chain" id="PRO_5046669743" evidence="1">
    <location>
        <begin position="21"/>
        <end position="181"/>
    </location>
</feature>
<sequence>MLIIRIIFLALALFSISAEAVQKGNQLNQEQYTPPEMPEYPKSYEDIFASLAGYYQAERPIDYFFELYIINVLEKLPVESSAALREFNSKHPSFFESTEGNWQAFVKEQLHLSDTIEIAIWDLWIRNSDNAKNNGWVYHPWHFAQNFVDNYFAEDSKVDVWEGDSLASAKKRIAKFREQGN</sequence>
<dbReference type="EMBL" id="JBAWKS010000001">
    <property type="protein sequence ID" value="MEI4549478.1"/>
    <property type="molecule type" value="Genomic_DNA"/>
</dbReference>
<accession>A0ABU8ETE1</accession>
<comment type="caution">
    <text evidence="2">The sequence shown here is derived from an EMBL/GenBank/DDBJ whole genome shotgun (WGS) entry which is preliminary data.</text>
</comment>
<name>A0ABU8ETE1_9GAMM</name>
<gene>
    <name evidence="2" type="ORF">WAE96_07145</name>
</gene>
<feature type="signal peptide" evidence="1">
    <location>
        <begin position="1"/>
        <end position="20"/>
    </location>
</feature>
<organism evidence="2 3">
    <name type="scientific">Pseudoalteromonas spongiae</name>
    <dbReference type="NCBI Taxonomy" id="298657"/>
    <lineage>
        <taxon>Bacteria</taxon>
        <taxon>Pseudomonadati</taxon>
        <taxon>Pseudomonadota</taxon>
        <taxon>Gammaproteobacteria</taxon>
        <taxon>Alteromonadales</taxon>
        <taxon>Pseudoalteromonadaceae</taxon>
        <taxon>Pseudoalteromonas</taxon>
    </lineage>
</organism>
<dbReference type="RefSeq" id="WP_336435015.1">
    <property type="nucleotide sequence ID" value="NZ_JBAWKS010000001.1"/>
</dbReference>
<proteinExistence type="predicted"/>
<reference evidence="2 3" key="1">
    <citation type="submission" date="2023-12" db="EMBL/GenBank/DDBJ databases">
        <title>Friends and Foes: Symbiotic and Algicidal bacterial influence on Karenia brevis blooms.</title>
        <authorList>
            <person name="Fei C."/>
            <person name="Mohamed A.R."/>
            <person name="Booker A."/>
            <person name="Arshad M."/>
            <person name="Klass S."/>
            <person name="Ahn S."/>
            <person name="Gilbert P.M."/>
            <person name="Heil C.A."/>
            <person name="Martinez J.M."/>
            <person name="Amin S.A."/>
        </authorList>
    </citation>
    <scope>NUCLEOTIDE SEQUENCE [LARGE SCALE GENOMIC DNA]</scope>
    <source>
        <strain evidence="2 3">CE15</strain>
    </source>
</reference>
<evidence type="ECO:0000313" key="2">
    <source>
        <dbReference type="EMBL" id="MEI4549478.1"/>
    </source>
</evidence>
<keyword evidence="1" id="KW-0732">Signal</keyword>
<evidence type="ECO:0000256" key="1">
    <source>
        <dbReference type="SAM" id="SignalP"/>
    </source>
</evidence>
<protein>
    <submittedName>
        <fullName evidence="2">Uncharacterized protein</fullName>
    </submittedName>
</protein>
<keyword evidence="3" id="KW-1185">Reference proteome</keyword>
<evidence type="ECO:0000313" key="3">
    <source>
        <dbReference type="Proteomes" id="UP001382455"/>
    </source>
</evidence>
<dbReference type="Proteomes" id="UP001382455">
    <property type="component" value="Unassembled WGS sequence"/>
</dbReference>